<dbReference type="SUPFAM" id="SSF50685">
    <property type="entry name" value="Barwin-like endoglucanases"/>
    <property type="match status" value="1"/>
</dbReference>
<dbReference type="AlphaFoldDB" id="A0A2U3DCA7"/>
<dbReference type="InterPro" id="IPR059180">
    <property type="entry name" value="3D_YorM"/>
</dbReference>
<name>A0A2U3DCA7_SULT2</name>
<dbReference type="CDD" id="cd14667">
    <property type="entry name" value="3D_containing_proteins"/>
    <property type="match status" value="1"/>
</dbReference>
<accession>A0A2U3DCA7</accession>
<protein>
    <recommendedName>
        <fullName evidence="2">3D domain-containing protein</fullName>
    </recommendedName>
</protein>
<sequence>MVPFSNVIAYGAFIMFTTVSTVPHANSHIAHPPHTNKELQHFCQRTPSSPDHFTLHQRVKPIHHNEPNLQAIEAMATLNPVLPTAEALGHLAVVHTYDCKLTAYSADFQSTGKNPGDPGYGITATGKVAKPKHTVAVDPNLIPLGSLVYIDGIGYRVAEDIGGAIKGPHIDVFFADENDAKIFGVKNHVKVYVFGHNHQKNKA</sequence>
<organism evidence="3 4">
    <name type="scientific">Sulfoacidibacillus thermotolerans</name>
    <name type="common">Acidibacillus sulfuroxidans</name>
    <dbReference type="NCBI Taxonomy" id="1765684"/>
    <lineage>
        <taxon>Bacteria</taxon>
        <taxon>Bacillati</taxon>
        <taxon>Bacillota</taxon>
        <taxon>Bacilli</taxon>
        <taxon>Bacillales</taxon>
        <taxon>Alicyclobacillaceae</taxon>
        <taxon>Sulfoacidibacillus</taxon>
    </lineage>
</organism>
<dbReference type="InterPro" id="IPR036908">
    <property type="entry name" value="RlpA-like_sf"/>
</dbReference>
<gene>
    <name evidence="3" type="ORF">BM613_02240</name>
</gene>
<evidence type="ECO:0000256" key="1">
    <source>
        <dbReference type="ARBA" id="ARBA00022729"/>
    </source>
</evidence>
<dbReference type="InterPro" id="IPR010611">
    <property type="entry name" value="3D_dom"/>
</dbReference>
<feature type="domain" description="3D" evidence="2">
    <location>
        <begin position="134"/>
        <end position="194"/>
    </location>
</feature>
<evidence type="ECO:0000313" key="3">
    <source>
        <dbReference type="EMBL" id="PWI58919.1"/>
    </source>
</evidence>
<dbReference type="GO" id="GO:0019867">
    <property type="term" value="C:outer membrane"/>
    <property type="evidence" value="ECO:0007669"/>
    <property type="project" value="InterPro"/>
</dbReference>
<keyword evidence="4" id="KW-1185">Reference proteome</keyword>
<dbReference type="GO" id="GO:0004553">
    <property type="term" value="F:hydrolase activity, hydrolyzing O-glycosyl compounds"/>
    <property type="evidence" value="ECO:0007669"/>
    <property type="project" value="InterPro"/>
</dbReference>
<dbReference type="PANTHER" id="PTHR39160:SF4">
    <property type="entry name" value="RESUSCITATION-PROMOTING FACTOR RPFB"/>
    <property type="match status" value="1"/>
</dbReference>
<dbReference type="EMBL" id="MPDK01000002">
    <property type="protein sequence ID" value="PWI58919.1"/>
    <property type="molecule type" value="Genomic_DNA"/>
</dbReference>
<evidence type="ECO:0000313" key="4">
    <source>
        <dbReference type="Proteomes" id="UP000245380"/>
    </source>
</evidence>
<dbReference type="PANTHER" id="PTHR39160">
    <property type="entry name" value="CELL WALL-BINDING PROTEIN YOCH"/>
    <property type="match status" value="1"/>
</dbReference>
<comment type="caution">
    <text evidence="3">The sequence shown here is derived from an EMBL/GenBank/DDBJ whole genome shotgun (WGS) entry which is preliminary data.</text>
</comment>
<dbReference type="RefSeq" id="WP_181362837.1">
    <property type="nucleotide sequence ID" value="NZ_MPDK01000002.1"/>
</dbReference>
<evidence type="ECO:0000259" key="2">
    <source>
        <dbReference type="Pfam" id="PF06725"/>
    </source>
</evidence>
<dbReference type="Gene3D" id="2.40.40.10">
    <property type="entry name" value="RlpA-like domain"/>
    <property type="match status" value="1"/>
</dbReference>
<dbReference type="GO" id="GO:0009254">
    <property type="term" value="P:peptidoglycan turnover"/>
    <property type="evidence" value="ECO:0007669"/>
    <property type="project" value="InterPro"/>
</dbReference>
<proteinExistence type="predicted"/>
<dbReference type="InterPro" id="IPR051933">
    <property type="entry name" value="Resuscitation_pf_RpfB"/>
</dbReference>
<dbReference type="Proteomes" id="UP000245380">
    <property type="component" value="Unassembled WGS sequence"/>
</dbReference>
<dbReference type="Pfam" id="PF06725">
    <property type="entry name" value="3D"/>
    <property type="match status" value="1"/>
</dbReference>
<keyword evidence="1" id="KW-0732">Signal</keyword>
<reference evidence="3 4" key="1">
    <citation type="submission" date="2016-11" db="EMBL/GenBank/DDBJ databases">
        <title>Comparative genomics of Acidibacillus ferroxidans species.</title>
        <authorList>
            <person name="Oliveira G."/>
            <person name="Nunes G."/>
            <person name="Oliveira R."/>
            <person name="Araujo F."/>
            <person name="Salim A."/>
            <person name="Scholte L."/>
            <person name="Morais D."/>
            <person name="Nancucheo I."/>
            <person name="Johnson D.B."/>
            <person name="Grail B."/>
            <person name="Bittencourt J."/>
            <person name="Valadares R."/>
        </authorList>
    </citation>
    <scope>NUCLEOTIDE SEQUENCE [LARGE SCALE GENOMIC DNA]</scope>
    <source>
        <strain evidence="3 4">Y002</strain>
    </source>
</reference>